<dbReference type="Proteomes" id="UP000679691">
    <property type="component" value="Unassembled WGS sequence"/>
</dbReference>
<protein>
    <submittedName>
        <fullName evidence="1">Uncharacterized protein</fullName>
    </submittedName>
</protein>
<keyword evidence="2" id="KW-1185">Reference proteome</keyword>
<proteinExistence type="predicted"/>
<gene>
    <name evidence="1" type="ORF">J5U18_11850</name>
</gene>
<dbReference type="AlphaFoldDB" id="A0A8T4HFX1"/>
<dbReference type="EMBL" id="JAGKSB010000015">
    <property type="protein sequence ID" value="MBP3944238.1"/>
    <property type="molecule type" value="Genomic_DNA"/>
</dbReference>
<dbReference type="RefSeq" id="WP_353547744.1">
    <property type="nucleotide sequence ID" value="NZ_JAGKSB010000015.1"/>
</dbReference>
<name>A0A8T4HFX1_9SPHI</name>
<accession>A0A8T4HFX1</accession>
<sequence>MNIYFAVILMGQLLISTAFGQHVPWMSLPTVPEKISYILNHRIDFKRDSTRMIHQATHIRDYAIQFQDQQMLAVHHLYLALGYADFYEEVNTRTDFHFKQALLLAKEQSDSNLEISILAFQG</sequence>
<evidence type="ECO:0000313" key="1">
    <source>
        <dbReference type="EMBL" id="MBP3944238.1"/>
    </source>
</evidence>
<organism evidence="1 2">
    <name type="scientific">Rhinopithecimicrobium faecis</name>
    <dbReference type="NCBI Taxonomy" id="2820698"/>
    <lineage>
        <taxon>Bacteria</taxon>
        <taxon>Pseudomonadati</taxon>
        <taxon>Bacteroidota</taxon>
        <taxon>Sphingobacteriia</taxon>
        <taxon>Sphingobacteriales</taxon>
        <taxon>Sphingobacteriaceae</taxon>
        <taxon>Rhinopithecimicrobium</taxon>
    </lineage>
</organism>
<reference evidence="1" key="1">
    <citation type="submission" date="2021-03" db="EMBL/GenBank/DDBJ databases">
        <authorList>
            <person name="Lu T."/>
            <person name="Wang Q."/>
            <person name="Han X."/>
        </authorList>
    </citation>
    <scope>NUCLEOTIDE SEQUENCE</scope>
    <source>
        <strain evidence="1">WQ 2009</strain>
    </source>
</reference>
<comment type="caution">
    <text evidence="1">The sequence shown here is derived from an EMBL/GenBank/DDBJ whole genome shotgun (WGS) entry which is preliminary data.</text>
</comment>
<evidence type="ECO:0000313" key="2">
    <source>
        <dbReference type="Proteomes" id="UP000679691"/>
    </source>
</evidence>